<evidence type="ECO:0000313" key="6">
    <source>
        <dbReference type="Proteomes" id="UP000536604"/>
    </source>
</evidence>
<dbReference type="EMBL" id="JACHJO010000001">
    <property type="protein sequence ID" value="MBB6118097.1"/>
    <property type="molecule type" value="Genomic_DNA"/>
</dbReference>
<dbReference type="Proteomes" id="UP000536604">
    <property type="component" value="Unassembled WGS sequence"/>
</dbReference>
<name>A0A841IH39_9ACTN</name>
<dbReference type="PANTHER" id="PTHR43877">
    <property type="entry name" value="AMINOALKYLPHOSPHONATE N-ACETYLTRANSFERASE-RELATED-RELATED"/>
    <property type="match status" value="1"/>
</dbReference>
<proteinExistence type="predicted"/>
<evidence type="ECO:0000256" key="1">
    <source>
        <dbReference type="ARBA" id="ARBA00022679"/>
    </source>
</evidence>
<gene>
    <name evidence="5" type="ORF">FHS13_000025</name>
</gene>
<dbReference type="SUPFAM" id="SSF55729">
    <property type="entry name" value="Acyl-CoA N-acyltransferases (Nat)"/>
    <property type="match status" value="1"/>
</dbReference>
<organism evidence="5 6">
    <name type="scientific">Nocardiopsis algeriensis</name>
    <dbReference type="NCBI Taxonomy" id="1478215"/>
    <lineage>
        <taxon>Bacteria</taxon>
        <taxon>Bacillati</taxon>
        <taxon>Actinomycetota</taxon>
        <taxon>Actinomycetes</taxon>
        <taxon>Streptosporangiales</taxon>
        <taxon>Nocardiopsidaceae</taxon>
        <taxon>Nocardiopsis</taxon>
    </lineage>
</organism>
<reference evidence="5 6" key="1">
    <citation type="submission" date="2020-08" db="EMBL/GenBank/DDBJ databases">
        <title>Genomic Encyclopedia of Type Strains, Phase III (KMG-III): the genomes of soil and plant-associated and newly described type strains.</title>
        <authorList>
            <person name="Whitman W."/>
        </authorList>
    </citation>
    <scope>NUCLEOTIDE SEQUENCE [LARGE SCALE GENOMIC DNA]</scope>
    <source>
        <strain evidence="5 6">CECT 8712</strain>
    </source>
</reference>
<dbReference type="EC" id="2.3.1.267" evidence="5"/>
<comment type="caution">
    <text evidence="5">The sequence shown here is derived from an EMBL/GenBank/DDBJ whole genome shotgun (WGS) entry which is preliminary data.</text>
</comment>
<feature type="region of interest" description="Disordered" evidence="3">
    <location>
        <begin position="1"/>
        <end position="35"/>
    </location>
</feature>
<keyword evidence="6" id="KW-1185">Reference proteome</keyword>
<evidence type="ECO:0000259" key="4">
    <source>
        <dbReference type="PROSITE" id="PS51186"/>
    </source>
</evidence>
<evidence type="ECO:0000256" key="3">
    <source>
        <dbReference type="SAM" id="MobiDB-lite"/>
    </source>
</evidence>
<dbReference type="Gene3D" id="3.40.630.30">
    <property type="match status" value="1"/>
</dbReference>
<evidence type="ECO:0000256" key="2">
    <source>
        <dbReference type="ARBA" id="ARBA00023315"/>
    </source>
</evidence>
<dbReference type="CDD" id="cd04301">
    <property type="entry name" value="NAT_SF"/>
    <property type="match status" value="1"/>
</dbReference>
<dbReference type="InterPro" id="IPR016181">
    <property type="entry name" value="Acyl_CoA_acyltransferase"/>
</dbReference>
<protein>
    <submittedName>
        <fullName evidence="5">Ribosomal-protein-alanine N-acetyltransferase</fullName>
        <ecNumber evidence="5">2.3.1.267</ecNumber>
    </submittedName>
</protein>
<dbReference type="Pfam" id="PF00583">
    <property type="entry name" value="Acetyltransf_1"/>
    <property type="match status" value="1"/>
</dbReference>
<dbReference type="InterPro" id="IPR050832">
    <property type="entry name" value="Bact_Acetyltransf"/>
</dbReference>
<feature type="compositionally biased region" description="Basic and acidic residues" evidence="3">
    <location>
        <begin position="15"/>
        <end position="30"/>
    </location>
</feature>
<keyword evidence="2 5" id="KW-0012">Acyltransferase</keyword>
<dbReference type="PROSITE" id="PS51186">
    <property type="entry name" value="GNAT"/>
    <property type="match status" value="1"/>
</dbReference>
<dbReference type="InterPro" id="IPR000182">
    <property type="entry name" value="GNAT_dom"/>
</dbReference>
<feature type="domain" description="N-acetyltransferase" evidence="4">
    <location>
        <begin position="37"/>
        <end position="180"/>
    </location>
</feature>
<keyword evidence="1 5" id="KW-0808">Transferase</keyword>
<dbReference type="AlphaFoldDB" id="A0A841IH39"/>
<accession>A0A841IH39</accession>
<sequence length="187" mass="20539">MGEVRPGSGVGFGFGDDRAPRTEPDLERVRVSPPPGVRLREMTDGDTDAVLALERVLFPHDAWTEGMLRGELAEPTRHYVVAEADGAVVGYAGLRFVPPEGDVQTMAVSEQVWGRGVGGALLTELLDQAALRGVTDMFLEVRADNPRAQKLYDRFGFEQIGVRRGYYNGADAIVMRRVARQEGNRKP</sequence>
<dbReference type="NCBIfam" id="TIGR01575">
    <property type="entry name" value="rimI"/>
    <property type="match status" value="1"/>
</dbReference>
<dbReference type="GO" id="GO:0008999">
    <property type="term" value="F:protein-N-terminal-alanine acetyltransferase activity"/>
    <property type="evidence" value="ECO:0007669"/>
    <property type="project" value="UniProtKB-EC"/>
</dbReference>
<evidence type="ECO:0000313" key="5">
    <source>
        <dbReference type="EMBL" id="MBB6118097.1"/>
    </source>
</evidence>
<dbReference type="InterPro" id="IPR006464">
    <property type="entry name" value="AcTrfase_RimI/Ard1"/>
</dbReference>